<accession>F9Y7A8</accession>
<keyword evidence="9" id="KW-0448">Lipopolysaccharide biosynthesis</keyword>
<protein>
    <recommendedName>
        <fullName evidence="4 9">3-deoxy-D-manno-octulosonic acid transferase</fullName>
        <shortName evidence="9">Kdo transferase</shortName>
        <ecNumber evidence="3 9">2.4.99.12</ecNumber>
    </recommendedName>
    <alternativeName>
        <fullName evidence="6 9">Lipid IV(A) 3-deoxy-D-manno-octulosonic acid transferase</fullName>
    </alternativeName>
</protein>
<dbReference type="Gene3D" id="3.40.50.2000">
    <property type="entry name" value="Glycogen Phosphorylase B"/>
    <property type="match status" value="1"/>
</dbReference>
<comment type="similarity">
    <text evidence="9">Belongs to the glycosyltransferase group 1 family.</text>
</comment>
<dbReference type="PATRIC" id="fig|759362.5.peg.1233"/>
<dbReference type="RefSeq" id="WP_014537783.1">
    <property type="nucleotide sequence ID" value="NC_017384.1"/>
</dbReference>
<dbReference type="KEGG" id="kvl:KVU_1197"/>
<dbReference type="PANTHER" id="PTHR42755">
    <property type="entry name" value="3-DEOXY-MANNO-OCTULOSONATE CYTIDYLYLTRANSFERASE"/>
    <property type="match status" value="1"/>
</dbReference>
<evidence type="ECO:0000256" key="2">
    <source>
        <dbReference type="ARBA" id="ARBA00004713"/>
    </source>
</evidence>
<comment type="function">
    <text evidence="1 9">Involved in lipopolysaccharide (LPS) biosynthesis. Catalyzes the transfer of 3-deoxy-D-manno-octulosonate (Kdo) residue(s) from CMP-Kdo to lipid IV(A), the tetraacyldisaccharide-1,4'-bisphosphate precursor of lipid A.</text>
</comment>
<evidence type="ECO:0000256" key="6">
    <source>
        <dbReference type="ARBA" id="ARBA00031445"/>
    </source>
</evidence>
<dbReference type="EC" id="2.4.99.12" evidence="3 9"/>
<keyword evidence="9" id="KW-1003">Cell membrane</keyword>
<name>F9Y7A8_KETVW</name>
<organism evidence="11 12">
    <name type="scientific">Ketogulonicigenium vulgare (strain WSH-001)</name>
    <dbReference type="NCBI Taxonomy" id="759362"/>
    <lineage>
        <taxon>Bacteria</taxon>
        <taxon>Pseudomonadati</taxon>
        <taxon>Pseudomonadota</taxon>
        <taxon>Alphaproteobacteria</taxon>
        <taxon>Rhodobacterales</taxon>
        <taxon>Roseobacteraceae</taxon>
        <taxon>Ketogulonicigenium</taxon>
    </lineage>
</organism>
<dbReference type="InterPro" id="IPR038107">
    <property type="entry name" value="Glycos_transf_N_sf"/>
</dbReference>
<reference evidence="11 12" key="1">
    <citation type="journal article" date="2011" name="J. Bacteriol.">
        <title>Complete genome sequence of the industrial strain Ketogulonicigenium vulgare WSH-001.</title>
        <authorList>
            <person name="Liu L."/>
            <person name="Li Y."/>
            <person name="Zhang J."/>
            <person name="Zhou Z."/>
            <person name="Liu J."/>
            <person name="Li X."/>
            <person name="Zhou J."/>
            <person name="Du G."/>
            <person name="Wang L."/>
            <person name="Chen J."/>
        </authorList>
    </citation>
    <scope>NUCLEOTIDE SEQUENCE [LARGE SCALE GENOMIC DNA]</scope>
    <source>
        <strain evidence="11 12">WSH-001</strain>
    </source>
</reference>
<dbReference type="OrthoDB" id="9789797at2"/>
<comment type="subcellular location">
    <subcellularLocation>
        <location evidence="9">Cell membrane</location>
    </subcellularLocation>
</comment>
<dbReference type="Gene3D" id="3.40.50.11720">
    <property type="entry name" value="3-Deoxy-D-manno-octulosonic-acid transferase, N-terminal domain"/>
    <property type="match status" value="1"/>
</dbReference>
<feature type="site" description="Transition state stabilizer" evidence="8">
    <location>
        <position position="30"/>
    </location>
</feature>
<evidence type="ECO:0000256" key="4">
    <source>
        <dbReference type="ARBA" id="ARBA00019077"/>
    </source>
</evidence>
<dbReference type="InterPro" id="IPR007507">
    <property type="entry name" value="Glycos_transf_N"/>
</dbReference>
<gene>
    <name evidence="11" type="primary">kdtA</name>
    <name evidence="11" type="ordered locus">KVU_1197</name>
</gene>
<dbReference type="GO" id="GO:0009245">
    <property type="term" value="P:lipid A biosynthetic process"/>
    <property type="evidence" value="ECO:0007669"/>
    <property type="project" value="TreeGrafter"/>
</dbReference>
<comment type="pathway">
    <text evidence="2 9">Bacterial outer membrane biogenesis; LPS core biosynthesis.</text>
</comment>
<keyword evidence="5 9" id="KW-0808">Transferase</keyword>
<dbReference type="InterPro" id="IPR039901">
    <property type="entry name" value="Kdotransferase"/>
</dbReference>
<evidence type="ECO:0000259" key="10">
    <source>
        <dbReference type="Pfam" id="PF04413"/>
    </source>
</evidence>
<feature type="domain" description="3-deoxy-D-manno-octulosonic-acid transferase N-terminal" evidence="10">
    <location>
        <begin position="2"/>
        <end position="107"/>
    </location>
</feature>
<evidence type="ECO:0000256" key="8">
    <source>
        <dbReference type="PIRSR" id="PIRSR639901-2"/>
    </source>
</evidence>
<evidence type="ECO:0000256" key="1">
    <source>
        <dbReference type="ARBA" id="ARBA00003394"/>
    </source>
</evidence>
<evidence type="ECO:0000256" key="5">
    <source>
        <dbReference type="ARBA" id="ARBA00022679"/>
    </source>
</evidence>
<dbReference type="PANTHER" id="PTHR42755:SF1">
    <property type="entry name" value="3-DEOXY-D-MANNO-OCTULOSONIC ACID TRANSFERASE, MITOCHONDRIAL-RELATED"/>
    <property type="match status" value="1"/>
</dbReference>
<dbReference type="eggNOG" id="COG1519">
    <property type="taxonomic scope" value="Bacteria"/>
</dbReference>
<evidence type="ECO:0000256" key="7">
    <source>
        <dbReference type="ARBA" id="ARBA00049183"/>
    </source>
</evidence>
<sequence length="317" mass="34156">MIHQFAPLDTPDAVARFLTHWRPNLAILAESEIWPNTLAALRRADTPSALVNARLSGSSLRLWQRLPRSARKVFGSFGLIHSQDDASHDVLLTLAPEAEMLRGENLKSAAAPLPADATALAALHAAIGTRPVWCAASTHKGEEELILAAHRDLLDDHPDLLLILCPRHPDRADEIMRLTDLHLSRRSTGALPDAQTQVYLADTFGEMGLWFRLARLTLLGGSLVDGIGGHNPWEPARLGAAFVSGPFVVNAAPDFAALTAAGATRMVDPNALVDAIADLLYDDATRDSMAQAGATLVRQQAALRDALVQKLIARVKS</sequence>
<evidence type="ECO:0000256" key="9">
    <source>
        <dbReference type="RuleBase" id="RU365103"/>
    </source>
</evidence>
<dbReference type="SUPFAM" id="SSF53756">
    <property type="entry name" value="UDP-Glycosyltransferase/glycogen phosphorylase"/>
    <property type="match status" value="1"/>
</dbReference>
<evidence type="ECO:0000313" key="12">
    <source>
        <dbReference type="Proteomes" id="UP000000692"/>
    </source>
</evidence>
<dbReference type="HOGENOM" id="CLU_036146_1_2_5"/>
<proteinExistence type="inferred from homology"/>
<dbReference type="Proteomes" id="UP000000692">
    <property type="component" value="Chromosome"/>
</dbReference>
<dbReference type="AlphaFoldDB" id="F9Y7A8"/>
<feature type="site" description="Transition state stabilizer" evidence="8">
    <location>
        <position position="107"/>
    </location>
</feature>
<dbReference type="EMBL" id="CP002018">
    <property type="protein sequence ID" value="AEM41036.1"/>
    <property type="molecule type" value="Genomic_DNA"/>
</dbReference>
<dbReference type="GO" id="GO:0005886">
    <property type="term" value="C:plasma membrane"/>
    <property type="evidence" value="ECO:0007669"/>
    <property type="project" value="UniProtKB-SubCell"/>
</dbReference>
<comment type="catalytic activity">
    <reaction evidence="7 9">
        <text>lipid IVA (E. coli) + CMP-3-deoxy-beta-D-manno-octulosonate = alpha-Kdo-(2-&gt;6)-lipid IVA (E. coli) + CMP + H(+)</text>
        <dbReference type="Rhea" id="RHEA:28066"/>
        <dbReference type="ChEBI" id="CHEBI:15378"/>
        <dbReference type="ChEBI" id="CHEBI:58603"/>
        <dbReference type="ChEBI" id="CHEBI:60364"/>
        <dbReference type="ChEBI" id="CHEBI:60377"/>
        <dbReference type="ChEBI" id="CHEBI:85987"/>
        <dbReference type="EC" id="2.4.99.12"/>
    </reaction>
</comment>
<dbReference type="GO" id="GO:0043842">
    <property type="term" value="F:Kdo transferase activity"/>
    <property type="evidence" value="ECO:0007669"/>
    <property type="project" value="UniProtKB-EC"/>
</dbReference>
<dbReference type="Pfam" id="PF04413">
    <property type="entry name" value="Glycos_transf_N"/>
    <property type="match status" value="1"/>
</dbReference>
<dbReference type="GO" id="GO:0009244">
    <property type="term" value="P:lipopolysaccharide core region biosynthetic process"/>
    <property type="evidence" value="ECO:0007669"/>
    <property type="project" value="UniProtKB-UniRule"/>
</dbReference>
<dbReference type="UniPathway" id="UPA00958"/>
<evidence type="ECO:0000256" key="3">
    <source>
        <dbReference type="ARBA" id="ARBA00012621"/>
    </source>
</evidence>
<keyword evidence="9" id="KW-0472">Membrane</keyword>
<evidence type="ECO:0000313" key="11">
    <source>
        <dbReference type="EMBL" id="AEM41036.1"/>
    </source>
</evidence>
<keyword evidence="12" id="KW-1185">Reference proteome</keyword>